<dbReference type="EMBL" id="ACDZ02000006">
    <property type="protein sequence ID" value="EER68829.1"/>
    <property type="molecule type" value="Genomic_DNA"/>
</dbReference>
<keyword evidence="2" id="KW-1185">Reference proteome</keyword>
<evidence type="ECO:0008006" key="3">
    <source>
        <dbReference type="Google" id="ProtNLM"/>
    </source>
</evidence>
<reference evidence="1" key="2">
    <citation type="submission" date="2009-06" db="EMBL/GenBank/DDBJ databases">
        <authorList>
            <person name="Sebastian Y."/>
            <person name="Madupu R."/>
            <person name="Durkin A.S."/>
            <person name="Torralba M."/>
            <person name="Methe B."/>
            <person name="Sutton G.G."/>
            <person name="Strausberg R.L."/>
            <person name="Nelson K.E."/>
        </authorList>
    </citation>
    <scope>NUCLEOTIDE SEQUENCE [LARGE SCALE GENOMIC DNA]</scope>
    <source>
        <strain evidence="1">ATCC 10379</strain>
    </source>
</reference>
<dbReference type="OrthoDB" id="2365416at2"/>
<dbReference type="InterPro" id="IPR010738">
    <property type="entry name" value="DUF1310"/>
</dbReference>
<dbReference type="GeneID" id="93288200"/>
<evidence type="ECO:0000313" key="1">
    <source>
        <dbReference type="EMBL" id="EER68829.1"/>
    </source>
</evidence>
<protein>
    <recommendedName>
        <fullName evidence="3">DUF1310 family protein</fullName>
    </recommendedName>
</protein>
<dbReference type="eggNOG" id="ENOG5033BQV">
    <property type="taxonomic scope" value="Bacteria"/>
</dbReference>
<reference evidence="1" key="1">
    <citation type="submission" date="2009-01" db="EMBL/GenBank/DDBJ databases">
        <authorList>
            <person name="Fulton L."/>
            <person name="Clifton S."/>
            <person name="Chinwalla A.T."/>
            <person name="Mitreva M."/>
            <person name="Sodergren E."/>
            <person name="Weinstock G."/>
            <person name="Clifton S."/>
            <person name="Dooling D.J."/>
            <person name="Fulton B."/>
            <person name="Minx P."/>
            <person name="Pepin K.H."/>
            <person name="Johnson M."/>
            <person name="Bhonagiri V."/>
            <person name="Nash W.E."/>
            <person name="Mardis E.R."/>
            <person name="Wilson R.K."/>
        </authorList>
    </citation>
    <scope>NUCLEOTIDE SEQUENCE [LARGE SCALE GENOMIC DNA]</scope>
    <source>
        <strain evidence="1">ATCC 10379</strain>
    </source>
</reference>
<dbReference type="RefSeq" id="WP_004263813.1">
    <property type="nucleotide sequence ID" value="NZ_ACDZ02000006.1"/>
</dbReference>
<sequence length="137" mass="15267">MKKILIGILSTVAIIAILIGGKIQMDKYRVKTIIHGEEGKAAIENMLKIMDEKALTPEGKIKSYQIDENYTHNNPMGGLIVRVIINDDPELDVETTLNKYPSRGKLEHGVIITSEKLSKLVPDKGLLSEEKGNEQDR</sequence>
<dbReference type="AlphaFoldDB" id="C5NV25"/>
<dbReference type="Pfam" id="PF07006">
    <property type="entry name" value="DUF1310"/>
    <property type="match status" value="1"/>
</dbReference>
<dbReference type="Proteomes" id="UP000006004">
    <property type="component" value="Unassembled WGS sequence"/>
</dbReference>
<gene>
    <name evidence="1" type="ORF">GEMHA0001_1402</name>
</gene>
<proteinExistence type="predicted"/>
<accession>C5NV25</accession>
<name>C5NV25_9BACL</name>
<comment type="caution">
    <text evidence="1">The sequence shown here is derived from an EMBL/GenBank/DDBJ whole genome shotgun (WGS) entry which is preliminary data.</text>
</comment>
<evidence type="ECO:0000313" key="2">
    <source>
        <dbReference type="Proteomes" id="UP000006004"/>
    </source>
</evidence>
<organism evidence="1 2">
    <name type="scientific">Gemella haemolysans ATCC 10379</name>
    <dbReference type="NCBI Taxonomy" id="546270"/>
    <lineage>
        <taxon>Bacteria</taxon>
        <taxon>Bacillati</taxon>
        <taxon>Bacillota</taxon>
        <taxon>Bacilli</taxon>
        <taxon>Bacillales</taxon>
        <taxon>Gemellaceae</taxon>
        <taxon>Gemella</taxon>
    </lineage>
</organism>